<reference evidence="3 4" key="1">
    <citation type="submission" date="2020-07" db="EMBL/GenBank/DDBJ databases">
        <title>Sequencing the genomes of 1000 actinobacteria strains.</title>
        <authorList>
            <person name="Klenk H.-P."/>
        </authorList>
    </citation>
    <scope>NUCLEOTIDE SEQUENCE [LARGE SCALE GENOMIC DNA]</scope>
    <source>
        <strain evidence="3 4">DSM 44121</strain>
    </source>
</reference>
<gene>
    <name evidence="3" type="ORF">FHX71_004292</name>
</gene>
<evidence type="ECO:0000313" key="3">
    <source>
        <dbReference type="EMBL" id="MBA8810316.1"/>
    </source>
</evidence>
<dbReference type="InterPro" id="IPR010982">
    <property type="entry name" value="Lambda_DNA-bd_dom_sf"/>
</dbReference>
<accession>A0A7W3JCH7</accession>
<evidence type="ECO:0000313" key="4">
    <source>
        <dbReference type="Proteomes" id="UP000540568"/>
    </source>
</evidence>
<name>A0A7W3JCH7_9MICO</name>
<sequence length="501" mass="55673">MAAQLQIDRTTVARWERGEVAPALWVRPMLAEALQVTLADLADLLAVEPAPSGSLEHTARGVESGPHQPSTVEHRPISPGMHAALRWIDDAAGLAPGEAKQRVEALSQGGDPRPQVLPQVVRADVGRREIVAALASYYEFRDGWQPYTARTELGTLSTSILTRPDWLDLALPIGEEVDGLRLDAAPVARPTLDDVGRDAALQRAAEVERFGTTMVNRDLYRLIDLTISRAGMKGRLAQADFIHYALTLDLLENELVDAIATNPRPRPGDLPLRDRYLPDLSAVLDVGTRLCAGGALALTAIARPKTWRHDGDYLLLIQERSNQVLNGSRRLSVIPKGFHGPLVDVADDAPIGATLAREMEEELFGRADVDSTVSESRQADPMHFSRLSEPMAWLMERADERTWRMECTGFGYNLLTGNYEFASLVVIDDEEWWARFGGQIEANWESNNLRRYSSRDRFLLDTLAHEPAWSTEGLFALLQGFRRLTEIGPERVDLPRVEWGT</sequence>
<protein>
    <submittedName>
        <fullName evidence="3">Transcriptional regulator with XRE-family HTH domain</fullName>
    </submittedName>
</protein>
<dbReference type="PROSITE" id="PS50943">
    <property type="entry name" value="HTH_CROC1"/>
    <property type="match status" value="1"/>
</dbReference>
<keyword evidence="4" id="KW-1185">Reference proteome</keyword>
<proteinExistence type="predicted"/>
<organism evidence="3 4">
    <name type="scientific">Promicromonospora sukumoe</name>
    <dbReference type="NCBI Taxonomy" id="88382"/>
    <lineage>
        <taxon>Bacteria</taxon>
        <taxon>Bacillati</taxon>
        <taxon>Actinomycetota</taxon>
        <taxon>Actinomycetes</taxon>
        <taxon>Micrococcales</taxon>
        <taxon>Promicromonosporaceae</taxon>
        <taxon>Promicromonospora</taxon>
    </lineage>
</organism>
<evidence type="ECO:0000256" key="1">
    <source>
        <dbReference type="SAM" id="MobiDB-lite"/>
    </source>
</evidence>
<dbReference type="SUPFAM" id="SSF47413">
    <property type="entry name" value="lambda repressor-like DNA-binding domains"/>
    <property type="match status" value="1"/>
</dbReference>
<feature type="region of interest" description="Disordered" evidence="1">
    <location>
        <begin position="52"/>
        <end position="73"/>
    </location>
</feature>
<dbReference type="Proteomes" id="UP000540568">
    <property type="component" value="Unassembled WGS sequence"/>
</dbReference>
<dbReference type="InterPro" id="IPR001387">
    <property type="entry name" value="Cro/C1-type_HTH"/>
</dbReference>
<dbReference type="Gene3D" id="1.10.260.40">
    <property type="entry name" value="lambda repressor-like DNA-binding domains"/>
    <property type="match status" value="1"/>
</dbReference>
<dbReference type="GO" id="GO:0003677">
    <property type="term" value="F:DNA binding"/>
    <property type="evidence" value="ECO:0007669"/>
    <property type="project" value="InterPro"/>
</dbReference>
<dbReference type="CDD" id="cd00093">
    <property type="entry name" value="HTH_XRE"/>
    <property type="match status" value="1"/>
</dbReference>
<evidence type="ECO:0000259" key="2">
    <source>
        <dbReference type="PROSITE" id="PS50943"/>
    </source>
</evidence>
<comment type="caution">
    <text evidence="3">The sequence shown here is derived from an EMBL/GenBank/DDBJ whole genome shotgun (WGS) entry which is preliminary data.</text>
</comment>
<dbReference type="AlphaFoldDB" id="A0A7W3JCH7"/>
<feature type="domain" description="HTH cro/C1-type" evidence="2">
    <location>
        <begin position="1"/>
        <end position="41"/>
    </location>
</feature>
<dbReference type="EMBL" id="JACGWV010000002">
    <property type="protein sequence ID" value="MBA8810316.1"/>
    <property type="molecule type" value="Genomic_DNA"/>
</dbReference>